<evidence type="ECO:0000256" key="2">
    <source>
        <dbReference type="SAM" id="Phobius"/>
    </source>
</evidence>
<dbReference type="SUPFAM" id="SSF50104">
    <property type="entry name" value="Translation proteins SH3-like domain"/>
    <property type="match status" value="1"/>
</dbReference>
<feature type="compositionally biased region" description="Polar residues" evidence="1">
    <location>
        <begin position="71"/>
        <end position="80"/>
    </location>
</feature>
<organism evidence="3 4">
    <name type="scientific">Thlaspi arvense</name>
    <name type="common">Field penny-cress</name>
    <dbReference type="NCBI Taxonomy" id="13288"/>
    <lineage>
        <taxon>Eukaryota</taxon>
        <taxon>Viridiplantae</taxon>
        <taxon>Streptophyta</taxon>
        <taxon>Embryophyta</taxon>
        <taxon>Tracheophyta</taxon>
        <taxon>Spermatophyta</taxon>
        <taxon>Magnoliopsida</taxon>
        <taxon>eudicotyledons</taxon>
        <taxon>Gunneridae</taxon>
        <taxon>Pentapetalae</taxon>
        <taxon>rosids</taxon>
        <taxon>malvids</taxon>
        <taxon>Brassicales</taxon>
        <taxon>Brassicaceae</taxon>
        <taxon>Thlaspideae</taxon>
        <taxon>Thlaspi</taxon>
    </lineage>
</organism>
<accession>A0AAU9RSK3</accession>
<reference evidence="3 4" key="1">
    <citation type="submission" date="2022-03" db="EMBL/GenBank/DDBJ databases">
        <authorList>
            <person name="Nunn A."/>
            <person name="Chopra R."/>
            <person name="Nunn A."/>
            <person name="Contreras Garrido A."/>
        </authorList>
    </citation>
    <scope>NUCLEOTIDE SEQUENCE [LARGE SCALE GENOMIC DNA]</scope>
</reference>
<proteinExistence type="predicted"/>
<feature type="transmembrane region" description="Helical" evidence="2">
    <location>
        <begin position="109"/>
        <end position="128"/>
    </location>
</feature>
<feature type="transmembrane region" description="Helical" evidence="2">
    <location>
        <begin position="137"/>
        <end position="157"/>
    </location>
</feature>
<evidence type="ECO:0000313" key="3">
    <source>
        <dbReference type="EMBL" id="CAH2051245.1"/>
    </source>
</evidence>
<keyword evidence="4" id="KW-1185">Reference proteome</keyword>
<dbReference type="PANTHER" id="PTHR36787">
    <property type="entry name" value="TRANSMEMBRANE PROTEIN"/>
    <property type="match status" value="1"/>
</dbReference>
<sequence length="295" mass="33192">MAEETKKASSSTSQQSYDHKQSDKTGLKPQGQGSSEFRAHSHGDFPMNPVYYPDLVSSSLAVRGRTDDESWSCSEPSNEAETSRGEGQGQDGQQQPAHQRRVVEWRFEIAFQLDFLLILKLAAVVFLFSQDGSRQRLAVLVFFATILKLFGHLFHGFQESCIEQQHHLVPGMHNQDSSTLCRVLSFSSTSASLHSLADALNVFQVFKKYVEIGRVALVNFGKDYGKLVDQNRALVDALDMERIQMNLKKLSLTDINRVPEKKTLIEAMKKAEGWFGEAGGTCKAQERVHRLMFFI</sequence>
<name>A0AAU9RSK3_THLAR</name>
<evidence type="ECO:0000256" key="1">
    <source>
        <dbReference type="SAM" id="MobiDB-lite"/>
    </source>
</evidence>
<feature type="region of interest" description="Disordered" evidence="1">
    <location>
        <begin position="67"/>
        <end position="97"/>
    </location>
</feature>
<dbReference type="CDD" id="cd23702">
    <property type="entry name" value="eL14"/>
    <property type="match status" value="1"/>
</dbReference>
<gene>
    <name evidence="3" type="ORF">TAV2_LOCUS9312</name>
</gene>
<feature type="region of interest" description="Disordered" evidence="1">
    <location>
        <begin position="1"/>
        <end position="43"/>
    </location>
</feature>
<feature type="compositionally biased region" description="Basic and acidic residues" evidence="1">
    <location>
        <begin position="17"/>
        <end position="26"/>
    </location>
</feature>
<keyword evidence="2" id="KW-0472">Membrane</keyword>
<dbReference type="Gene3D" id="2.30.30.30">
    <property type="match status" value="1"/>
</dbReference>
<keyword evidence="2" id="KW-0812">Transmembrane</keyword>
<dbReference type="Proteomes" id="UP000836841">
    <property type="component" value="Chromosome 3"/>
</dbReference>
<dbReference type="EMBL" id="OU466859">
    <property type="protein sequence ID" value="CAH2051245.1"/>
    <property type="molecule type" value="Genomic_DNA"/>
</dbReference>
<evidence type="ECO:0000313" key="4">
    <source>
        <dbReference type="Proteomes" id="UP000836841"/>
    </source>
</evidence>
<dbReference type="AlphaFoldDB" id="A0AAU9RSK3"/>
<dbReference type="InterPro" id="IPR014722">
    <property type="entry name" value="Rib_uL2_dom2"/>
</dbReference>
<dbReference type="InterPro" id="IPR008991">
    <property type="entry name" value="Translation_prot_SH3-like_sf"/>
</dbReference>
<keyword evidence="2" id="KW-1133">Transmembrane helix</keyword>
<protein>
    <submittedName>
        <fullName evidence="3">Uncharacterized protein</fullName>
    </submittedName>
</protein>